<dbReference type="Pfam" id="PF00107">
    <property type="entry name" value="ADH_zinc_N"/>
    <property type="match status" value="1"/>
</dbReference>
<dbReference type="InterPro" id="IPR020843">
    <property type="entry name" value="ER"/>
</dbReference>
<dbReference type="EMBL" id="BAABGT010000063">
    <property type="protein sequence ID" value="GAA4551048.1"/>
    <property type="molecule type" value="Genomic_DNA"/>
</dbReference>
<keyword evidence="2" id="KW-0560">Oxidoreductase</keyword>
<keyword evidence="5" id="KW-1185">Reference proteome</keyword>
<dbReference type="PANTHER" id="PTHR48106">
    <property type="entry name" value="QUINONE OXIDOREDUCTASE PIG3-RELATED"/>
    <property type="match status" value="1"/>
</dbReference>
<keyword evidence="1" id="KW-0521">NADP</keyword>
<proteinExistence type="predicted"/>
<comment type="caution">
    <text evidence="4">The sequence shown here is derived from an EMBL/GenBank/DDBJ whole genome shotgun (WGS) entry which is preliminary data.</text>
</comment>
<evidence type="ECO:0000259" key="3">
    <source>
        <dbReference type="SMART" id="SM00829"/>
    </source>
</evidence>
<dbReference type="RefSeq" id="WP_345421190.1">
    <property type="nucleotide sequence ID" value="NZ_BAABGT010000063.1"/>
</dbReference>
<evidence type="ECO:0000313" key="4">
    <source>
        <dbReference type="EMBL" id="GAA4551048.1"/>
    </source>
</evidence>
<accession>A0ABP8RXJ9</accession>
<dbReference type="Gene3D" id="3.90.180.10">
    <property type="entry name" value="Medium-chain alcohol dehydrogenases, catalytic domain"/>
    <property type="match status" value="1"/>
</dbReference>
<dbReference type="SUPFAM" id="SSF50129">
    <property type="entry name" value="GroES-like"/>
    <property type="match status" value="1"/>
</dbReference>
<feature type="domain" description="Enoyl reductase (ER)" evidence="3">
    <location>
        <begin position="15"/>
        <end position="320"/>
    </location>
</feature>
<dbReference type="Pfam" id="PF08240">
    <property type="entry name" value="ADH_N"/>
    <property type="match status" value="1"/>
</dbReference>
<dbReference type="SMART" id="SM00829">
    <property type="entry name" value="PKS_ER"/>
    <property type="match status" value="1"/>
</dbReference>
<dbReference type="Proteomes" id="UP001501598">
    <property type="component" value="Unassembled WGS sequence"/>
</dbReference>
<dbReference type="InterPro" id="IPR013154">
    <property type="entry name" value="ADH-like_N"/>
</dbReference>
<evidence type="ECO:0000256" key="2">
    <source>
        <dbReference type="ARBA" id="ARBA00023002"/>
    </source>
</evidence>
<dbReference type="InterPro" id="IPR036291">
    <property type="entry name" value="NAD(P)-bd_dom_sf"/>
</dbReference>
<protein>
    <submittedName>
        <fullName evidence="4">Quinone oxidoreductase</fullName>
    </submittedName>
</protein>
<dbReference type="Gene3D" id="3.40.50.720">
    <property type="entry name" value="NAD(P)-binding Rossmann-like Domain"/>
    <property type="match status" value="1"/>
</dbReference>
<dbReference type="SUPFAM" id="SSF51735">
    <property type="entry name" value="NAD(P)-binding Rossmann-fold domains"/>
    <property type="match status" value="1"/>
</dbReference>
<reference evidence="5" key="1">
    <citation type="journal article" date="2019" name="Int. J. Syst. Evol. Microbiol.">
        <title>The Global Catalogue of Microorganisms (GCM) 10K type strain sequencing project: providing services to taxonomists for standard genome sequencing and annotation.</title>
        <authorList>
            <consortium name="The Broad Institute Genomics Platform"/>
            <consortium name="The Broad Institute Genome Sequencing Center for Infectious Disease"/>
            <person name="Wu L."/>
            <person name="Ma J."/>
        </authorList>
    </citation>
    <scope>NUCLEOTIDE SEQUENCE [LARGE SCALE GENOMIC DNA]</scope>
    <source>
        <strain evidence="5">JCM 17906</strain>
    </source>
</reference>
<name>A0ABP8RXJ9_9PSEU</name>
<gene>
    <name evidence="4" type="ORF">GCM10023175_42220</name>
</gene>
<dbReference type="InterPro" id="IPR013149">
    <property type="entry name" value="ADH-like_C"/>
</dbReference>
<evidence type="ECO:0000256" key="1">
    <source>
        <dbReference type="ARBA" id="ARBA00022857"/>
    </source>
</evidence>
<sequence>MDVDGMAVAMQTARGGRETLAPARLPLPEPGPDQILVRVHRAAVNFTDERACRTGLNHLSGRVEDLPFLPGGEIAGTRVDTGEAVVALSGSGGFAQYAAVAESAAHPVPAGLDAESALSVFVPGLTAGLLLEVAEPDKGDAVVVSGATGAVGTLLLRLLAARGQRHVVAVASPTVSEQRLRALGATAVLRFDDDLEPALRQAAGDAPIGLVLDSMGGPALEAGVAVLGRHGTLVSYGSSSDVPATVTPRALIPGSRTVTGFWLLDHLDRRERVSGILTDLFRDVLAGEIRPDRPQVFGLPEVQTALAATAERGRTGRVLIDPWRDET</sequence>
<dbReference type="InterPro" id="IPR011032">
    <property type="entry name" value="GroES-like_sf"/>
</dbReference>
<organism evidence="4 5">
    <name type="scientific">Pseudonocardia xishanensis</name>
    <dbReference type="NCBI Taxonomy" id="630995"/>
    <lineage>
        <taxon>Bacteria</taxon>
        <taxon>Bacillati</taxon>
        <taxon>Actinomycetota</taxon>
        <taxon>Actinomycetes</taxon>
        <taxon>Pseudonocardiales</taxon>
        <taxon>Pseudonocardiaceae</taxon>
        <taxon>Pseudonocardia</taxon>
    </lineage>
</organism>
<evidence type="ECO:0000313" key="5">
    <source>
        <dbReference type="Proteomes" id="UP001501598"/>
    </source>
</evidence>